<keyword evidence="1" id="KW-0472">Membrane</keyword>
<dbReference type="InterPro" id="IPR002656">
    <property type="entry name" value="Acyl_transf_3_dom"/>
</dbReference>
<comment type="caution">
    <text evidence="3">The sequence shown here is derived from an EMBL/GenBank/DDBJ whole genome shotgun (WGS) entry which is preliminary data.</text>
</comment>
<feature type="transmembrane region" description="Helical" evidence="1">
    <location>
        <begin position="247"/>
        <end position="265"/>
    </location>
</feature>
<dbReference type="GO" id="GO:0016747">
    <property type="term" value="F:acyltransferase activity, transferring groups other than amino-acyl groups"/>
    <property type="evidence" value="ECO:0007669"/>
    <property type="project" value="InterPro"/>
</dbReference>
<dbReference type="OrthoDB" id="6623990at2"/>
<dbReference type="Proteomes" id="UP000298488">
    <property type="component" value="Unassembled WGS sequence"/>
</dbReference>
<feature type="domain" description="Acyltransferase 3" evidence="2">
    <location>
        <begin position="19"/>
        <end position="296"/>
    </location>
</feature>
<proteinExistence type="predicted"/>
<dbReference type="InterPro" id="IPR052734">
    <property type="entry name" value="Nod_factor_acetyltransferase"/>
</dbReference>
<dbReference type="PANTHER" id="PTHR37312:SF1">
    <property type="entry name" value="MEMBRANE-BOUND ACYLTRANSFERASE YKRP-RELATED"/>
    <property type="match status" value="1"/>
</dbReference>
<feature type="transmembrane region" description="Helical" evidence="1">
    <location>
        <begin position="111"/>
        <end position="127"/>
    </location>
</feature>
<feature type="transmembrane region" description="Helical" evidence="1">
    <location>
        <begin position="86"/>
        <end position="104"/>
    </location>
</feature>
<evidence type="ECO:0000313" key="4">
    <source>
        <dbReference type="Proteomes" id="UP000298488"/>
    </source>
</evidence>
<protein>
    <submittedName>
        <fullName evidence="3">Fucose 4-O-acetylase</fullName>
    </submittedName>
</protein>
<name>A0A4V3I9V6_9MICO</name>
<feature type="transmembrane region" description="Helical" evidence="1">
    <location>
        <begin position="277"/>
        <end position="296"/>
    </location>
</feature>
<feature type="transmembrane region" description="Helical" evidence="1">
    <location>
        <begin position="139"/>
        <end position="159"/>
    </location>
</feature>
<evidence type="ECO:0000313" key="3">
    <source>
        <dbReference type="EMBL" id="TFB80888.1"/>
    </source>
</evidence>
<organism evidence="3 4">
    <name type="scientific">Terrimesophilobacter mesophilus</name>
    <dbReference type="NCBI Taxonomy" id="433647"/>
    <lineage>
        <taxon>Bacteria</taxon>
        <taxon>Bacillati</taxon>
        <taxon>Actinomycetota</taxon>
        <taxon>Actinomycetes</taxon>
        <taxon>Micrococcales</taxon>
        <taxon>Microbacteriaceae</taxon>
        <taxon>Terrimesophilobacter</taxon>
    </lineage>
</organism>
<dbReference type="Pfam" id="PF01757">
    <property type="entry name" value="Acyl_transf_3"/>
    <property type="match status" value="1"/>
</dbReference>
<feature type="transmembrane region" description="Helical" evidence="1">
    <location>
        <begin position="213"/>
        <end position="235"/>
    </location>
</feature>
<feature type="transmembrane region" description="Helical" evidence="1">
    <location>
        <begin position="49"/>
        <end position="66"/>
    </location>
</feature>
<dbReference type="PANTHER" id="PTHR37312">
    <property type="entry name" value="MEMBRANE-BOUND ACYLTRANSFERASE YKRP-RELATED"/>
    <property type="match status" value="1"/>
</dbReference>
<dbReference type="EMBL" id="SOFI01000003">
    <property type="protein sequence ID" value="TFB80888.1"/>
    <property type="molecule type" value="Genomic_DNA"/>
</dbReference>
<feature type="transmembrane region" description="Helical" evidence="1">
    <location>
        <begin position="166"/>
        <end position="185"/>
    </location>
</feature>
<keyword evidence="4" id="KW-1185">Reference proteome</keyword>
<evidence type="ECO:0000259" key="2">
    <source>
        <dbReference type="Pfam" id="PF01757"/>
    </source>
</evidence>
<evidence type="ECO:0000256" key="1">
    <source>
        <dbReference type="SAM" id="Phobius"/>
    </source>
</evidence>
<feature type="transmembrane region" description="Helical" evidence="1">
    <location>
        <begin position="16"/>
        <end position="37"/>
    </location>
</feature>
<keyword evidence="1" id="KW-0812">Transmembrane</keyword>
<accession>A0A4V3I9V6</accession>
<gene>
    <name evidence="3" type="ORF">E3N84_11585</name>
</gene>
<sequence>MGHAIQRLTAESDNALTLYLVIYAFHMPAFAIISGYFSKSVPPTKRSMLRLFTELIVPYLIMEAAWSLVKFMIDGTTSFDPTTPSWTLWFLLSLAIFRLVLPYLALLRWPLTISVVVSIGVGYLNGVDSTFSLARTLGILPFFVLGWKLSTTDVAGWWLSSRRAVWWIRAAAVGVFVTLAGLIWSTTPIWRDMDLHHWLFYDDSYSRLGADTLLAGGMRILLIALAVVLSASFLALVPRHATVITPLGRATMYVYLLHSFLLYPLRESGLLGGAHSSATWLALMMIAAVAISLVLASDPVRRLFRPIIQPNPRWLFASDAIEDDPSLPRVSSRVDLVHRDS</sequence>
<keyword evidence="1" id="KW-1133">Transmembrane helix</keyword>
<dbReference type="AlphaFoldDB" id="A0A4V3I9V6"/>
<reference evidence="3 4" key="1">
    <citation type="submission" date="2019-03" db="EMBL/GenBank/DDBJ databases">
        <title>Genomics of glacier-inhabiting Cryobacterium strains.</title>
        <authorList>
            <person name="Liu Q."/>
            <person name="Xin Y.-H."/>
        </authorList>
    </citation>
    <scope>NUCLEOTIDE SEQUENCE [LARGE SCALE GENOMIC DNA]</scope>
    <source>
        <strain evidence="3 4">CGMCC 1.10440</strain>
    </source>
</reference>